<keyword evidence="1" id="KW-0645">Protease</keyword>
<accession>A0AAQ3S3A8</accession>
<dbReference type="Proteomes" id="UP001374535">
    <property type="component" value="Chromosome 4"/>
</dbReference>
<evidence type="ECO:0000256" key="6">
    <source>
        <dbReference type="SAM" id="MobiDB-lite"/>
    </source>
</evidence>
<dbReference type="EMBL" id="CP144697">
    <property type="protein sequence ID" value="WVZ14793.1"/>
    <property type="molecule type" value="Genomic_DNA"/>
</dbReference>
<dbReference type="Pfam" id="PF25597">
    <property type="entry name" value="SH3_retrovirus"/>
    <property type="match status" value="1"/>
</dbReference>
<dbReference type="InterPro" id="IPR039537">
    <property type="entry name" value="Retrotran_Ty1/copia-like"/>
</dbReference>
<feature type="compositionally biased region" description="Basic residues" evidence="6">
    <location>
        <begin position="213"/>
        <end position="228"/>
    </location>
</feature>
<dbReference type="SUPFAM" id="SSF53098">
    <property type="entry name" value="Ribonuclease H-like"/>
    <property type="match status" value="1"/>
</dbReference>
<dbReference type="PROSITE" id="PS50994">
    <property type="entry name" value="INTEGRASE"/>
    <property type="match status" value="1"/>
</dbReference>
<dbReference type="PANTHER" id="PTHR42648:SF28">
    <property type="entry name" value="TRANSPOSON-ENCODED PROTEIN WITH RIBONUCLEASE H-LIKE AND RETROVIRUS ZINC FINGER-LIKE DOMAINS"/>
    <property type="match status" value="1"/>
</dbReference>
<feature type="region of interest" description="Disordered" evidence="6">
    <location>
        <begin position="190"/>
        <end position="229"/>
    </location>
</feature>
<proteinExistence type="predicted"/>
<evidence type="ECO:0000256" key="4">
    <source>
        <dbReference type="ARBA" id="ARBA00022801"/>
    </source>
</evidence>
<dbReference type="InterPro" id="IPR025724">
    <property type="entry name" value="GAG-pre-integrase_dom"/>
</dbReference>
<dbReference type="Pfam" id="PF22936">
    <property type="entry name" value="Pol_BBD"/>
    <property type="match status" value="1"/>
</dbReference>
<dbReference type="Gene3D" id="3.30.420.10">
    <property type="entry name" value="Ribonuclease H-like superfamily/Ribonuclease H"/>
    <property type="match status" value="1"/>
</dbReference>
<keyword evidence="2" id="KW-0479">Metal-binding</keyword>
<dbReference type="InterPro" id="IPR001878">
    <property type="entry name" value="Znf_CCHC"/>
</dbReference>
<feature type="compositionally biased region" description="Polar residues" evidence="6">
    <location>
        <begin position="192"/>
        <end position="210"/>
    </location>
</feature>
<dbReference type="GO" id="GO:0006508">
    <property type="term" value="P:proteolysis"/>
    <property type="evidence" value="ECO:0007669"/>
    <property type="project" value="UniProtKB-KW"/>
</dbReference>
<feature type="domain" description="CCHC-type" evidence="7">
    <location>
        <begin position="238"/>
        <end position="253"/>
    </location>
</feature>
<dbReference type="InterPro" id="IPR054722">
    <property type="entry name" value="PolX-like_BBD"/>
</dbReference>
<dbReference type="InterPro" id="IPR043502">
    <property type="entry name" value="DNA/RNA_pol_sf"/>
</dbReference>
<evidence type="ECO:0000256" key="5">
    <source>
        <dbReference type="PROSITE-ProRule" id="PRU00047"/>
    </source>
</evidence>
<evidence type="ECO:0000259" key="7">
    <source>
        <dbReference type="PROSITE" id="PS50158"/>
    </source>
</evidence>
<keyword evidence="5" id="KW-0863">Zinc-finger</keyword>
<evidence type="ECO:0000313" key="9">
    <source>
        <dbReference type="EMBL" id="WVZ14793.1"/>
    </source>
</evidence>
<evidence type="ECO:0000256" key="1">
    <source>
        <dbReference type="ARBA" id="ARBA00022670"/>
    </source>
</evidence>
<dbReference type="InterPro" id="IPR057670">
    <property type="entry name" value="SH3_retrovirus"/>
</dbReference>
<dbReference type="GO" id="GO:0015074">
    <property type="term" value="P:DNA integration"/>
    <property type="evidence" value="ECO:0007669"/>
    <property type="project" value="InterPro"/>
</dbReference>
<feature type="domain" description="Integrase catalytic" evidence="8">
    <location>
        <begin position="462"/>
        <end position="632"/>
    </location>
</feature>
<keyword evidence="5" id="KW-0862">Zinc</keyword>
<sequence>MAADEGKIKIEKFDGTDFGFWKMQIEDYLYQKKLYQPLSGHQPENMKDEDWILLDRQVLGVIRLTLSRNVAFNIAKEKTTVGLMTALSSMYEKPSASNKVHLMRQLFNLRMSDGAMVAQHLNELNIVTTQLSSVGIEFDDEVRALILLSSLPESWNATVTAVSSSSGINKLKFDDVRDLILSEEIRRKESGESSTSSVLHTESRGRSSNKGYGRGRSKERRSNSKNRRSFQNSKTIECWNCGKVGHYKNHCKSARKNHDDKAEANVASTSGGEDALICSLENKEESWVLDSRASFHATSQREFFENYVPGNLGKVYLGNEQSCEIAGKGAVKIKLNGSVWELNNVRHIPDLTKNIISVGQLANDGYTTVFHGDNWKISKGAMTIARGRKSGTLYKTEGACHLIAVAMNENPNLWHQRLGHMSEKGMRIMHSKGKLPSLRSIEFDICEDCILGKQKRVSFQRSGRIPKKERLELVHSDVWGPTTVSSIGGKRYFVTFIDDHSRKVWTYFLKHKSEVFEAFKIWKAMVENETGLKIKKFRSDNGGEYEDTRFKKFCYEHGIRMERTVPGTPQHNGVAERMNRTLTERARSLRLQSGLPKQFWAEAVNTATYLINRGPSVPLEHKIPEEVWSGKEIKLSHLKIFGCVAYVHISDQGRNKLDPKSKKCTFIGYGEDEFGYRLWDNDNQKMIRSRDVIFNEKVMYKDRNNTCNKNSEQSRPVYVEMDDVPETPVIETPQSEESCENNDNKELDTPELSIPAPVLRRYSRPHVPNRKYLNYILLTDEGEPESNEEACQMTDASKWELAMKDEMKSLMSNQTWELVELPVGKKAFHNKWVYRVKEDHDGSKRYKVRLVVKGFQQKEGVDYTEIFAPVVKLNTIRSVLSIVVNEGLYLEQLDVKTAFLHGDLDEEIYMHQPEDFLEERKRNMVCRLKKSLYGLKQAPRQWYKKFESFMHKEGFQKCNADHYCFFKKYKSNYIILLLYVDDMLVAGLDMDEIRSLKQQLSKEFDMKDLGPAKRILGMKIKRDKQKCILQLSQAEYINRVLQRFNMRDAKAVSTPLASHFHLSKEQSPQTEKEKESMAEIPYASAIGSLMYAMWELLAGLCQIQVKLIGKLLNGF</sequence>
<dbReference type="SMART" id="SM00343">
    <property type="entry name" value="ZnF_C2HC"/>
    <property type="match status" value="1"/>
</dbReference>
<dbReference type="GO" id="GO:0003676">
    <property type="term" value="F:nucleic acid binding"/>
    <property type="evidence" value="ECO:0007669"/>
    <property type="project" value="InterPro"/>
</dbReference>
<protein>
    <recommendedName>
        <fullName evidence="11">Retrovirus-related Pol polyprotein from transposon TNT 1-94</fullName>
    </recommendedName>
</protein>
<dbReference type="InterPro" id="IPR036397">
    <property type="entry name" value="RNaseH_sf"/>
</dbReference>
<dbReference type="SUPFAM" id="SSF56672">
    <property type="entry name" value="DNA/RNA polymerases"/>
    <property type="match status" value="1"/>
</dbReference>
<dbReference type="InterPro" id="IPR036875">
    <property type="entry name" value="Znf_CCHC_sf"/>
</dbReference>
<reference evidence="9 10" key="1">
    <citation type="journal article" date="2023" name="Life. Sci Alliance">
        <title>Evolutionary insights into 3D genome organization and epigenetic landscape of Vigna mungo.</title>
        <authorList>
            <person name="Junaid A."/>
            <person name="Singh B."/>
            <person name="Bhatia S."/>
        </authorList>
    </citation>
    <scope>NUCLEOTIDE SEQUENCE [LARGE SCALE GENOMIC DNA]</scope>
    <source>
        <strain evidence="9">Urdbean</strain>
    </source>
</reference>
<organism evidence="9 10">
    <name type="scientific">Vigna mungo</name>
    <name type="common">Black gram</name>
    <name type="synonym">Phaseolus mungo</name>
    <dbReference type="NCBI Taxonomy" id="3915"/>
    <lineage>
        <taxon>Eukaryota</taxon>
        <taxon>Viridiplantae</taxon>
        <taxon>Streptophyta</taxon>
        <taxon>Embryophyta</taxon>
        <taxon>Tracheophyta</taxon>
        <taxon>Spermatophyta</taxon>
        <taxon>Magnoliopsida</taxon>
        <taxon>eudicotyledons</taxon>
        <taxon>Gunneridae</taxon>
        <taxon>Pentapetalae</taxon>
        <taxon>rosids</taxon>
        <taxon>fabids</taxon>
        <taxon>Fabales</taxon>
        <taxon>Fabaceae</taxon>
        <taxon>Papilionoideae</taxon>
        <taxon>50 kb inversion clade</taxon>
        <taxon>NPAAA clade</taxon>
        <taxon>indigoferoid/millettioid clade</taxon>
        <taxon>Phaseoleae</taxon>
        <taxon>Vigna</taxon>
    </lineage>
</organism>
<evidence type="ECO:0000256" key="3">
    <source>
        <dbReference type="ARBA" id="ARBA00022750"/>
    </source>
</evidence>
<dbReference type="AlphaFoldDB" id="A0AAQ3S3A8"/>
<keyword evidence="10" id="KW-1185">Reference proteome</keyword>
<evidence type="ECO:0000313" key="10">
    <source>
        <dbReference type="Proteomes" id="UP001374535"/>
    </source>
</evidence>
<dbReference type="Pfam" id="PF00665">
    <property type="entry name" value="rve"/>
    <property type="match status" value="1"/>
</dbReference>
<dbReference type="SUPFAM" id="SSF57756">
    <property type="entry name" value="Retrovirus zinc finger-like domains"/>
    <property type="match status" value="1"/>
</dbReference>
<evidence type="ECO:0000259" key="8">
    <source>
        <dbReference type="PROSITE" id="PS50994"/>
    </source>
</evidence>
<dbReference type="InterPro" id="IPR013103">
    <property type="entry name" value="RVT_2"/>
</dbReference>
<dbReference type="Pfam" id="PF07727">
    <property type="entry name" value="RVT_2"/>
    <property type="match status" value="1"/>
</dbReference>
<name>A0AAQ3S3A8_VIGMU</name>
<dbReference type="Pfam" id="PF13976">
    <property type="entry name" value="gag_pre-integrs"/>
    <property type="match status" value="1"/>
</dbReference>
<dbReference type="PROSITE" id="PS50158">
    <property type="entry name" value="ZF_CCHC"/>
    <property type="match status" value="1"/>
</dbReference>
<dbReference type="Pfam" id="PF14223">
    <property type="entry name" value="Retrotran_gag_2"/>
    <property type="match status" value="1"/>
</dbReference>
<evidence type="ECO:0008006" key="11">
    <source>
        <dbReference type="Google" id="ProtNLM"/>
    </source>
</evidence>
<dbReference type="GO" id="GO:0008270">
    <property type="term" value="F:zinc ion binding"/>
    <property type="evidence" value="ECO:0007669"/>
    <property type="project" value="UniProtKB-KW"/>
</dbReference>
<dbReference type="InterPro" id="IPR012337">
    <property type="entry name" value="RNaseH-like_sf"/>
</dbReference>
<dbReference type="PANTHER" id="PTHR42648">
    <property type="entry name" value="TRANSPOSASE, PUTATIVE-RELATED"/>
    <property type="match status" value="1"/>
</dbReference>
<dbReference type="InterPro" id="IPR001584">
    <property type="entry name" value="Integrase_cat-core"/>
</dbReference>
<keyword evidence="4" id="KW-0378">Hydrolase</keyword>
<dbReference type="GO" id="GO:0004190">
    <property type="term" value="F:aspartic-type endopeptidase activity"/>
    <property type="evidence" value="ECO:0007669"/>
    <property type="project" value="UniProtKB-KW"/>
</dbReference>
<keyword evidence="3" id="KW-0064">Aspartyl protease</keyword>
<evidence type="ECO:0000256" key="2">
    <source>
        <dbReference type="ARBA" id="ARBA00022723"/>
    </source>
</evidence>
<gene>
    <name evidence="9" type="ORF">V8G54_012359</name>
</gene>